<dbReference type="eggNOG" id="COG2334">
    <property type="taxonomic scope" value="Bacteria"/>
</dbReference>
<dbReference type="AlphaFoldDB" id="F5YG55"/>
<dbReference type="Gene3D" id="3.90.1200.10">
    <property type="match status" value="1"/>
</dbReference>
<accession>F5YG55</accession>
<gene>
    <name evidence="2" type="ordered locus">TREAZ_0024</name>
</gene>
<dbReference type="InParanoid" id="F5YG55"/>
<dbReference type="Pfam" id="PF01636">
    <property type="entry name" value="APH"/>
    <property type="match status" value="1"/>
</dbReference>
<dbReference type="STRING" id="545695.TREAZ_0024"/>
<reference evidence="2 3" key="2">
    <citation type="journal article" date="2011" name="ISME J.">
        <title>RNA-seq reveals cooperative metabolic interactions between two termite-gut spirochete species in co-culture.</title>
        <authorList>
            <person name="Rosenthal A.Z."/>
            <person name="Matson E.G."/>
            <person name="Eldar A."/>
            <person name="Leadbetter J.R."/>
        </authorList>
    </citation>
    <scope>NUCLEOTIDE SEQUENCE [LARGE SCALE GENOMIC DNA]</scope>
    <source>
        <strain evidence="3">ATCC BAA-888 / DSM 13862 / ZAS-9</strain>
    </source>
</reference>
<reference evidence="3" key="1">
    <citation type="submission" date="2009-12" db="EMBL/GenBank/DDBJ databases">
        <title>Complete sequence of Treponema azotonutricium strain ZAS-9.</title>
        <authorList>
            <person name="Tetu S.G."/>
            <person name="Matson E."/>
            <person name="Ren Q."/>
            <person name="Seshadri R."/>
            <person name="Elbourne L."/>
            <person name="Hassan K.A."/>
            <person name="Durkin A."/>
            <person name="Radune D."/>
            <person name="Mohamoud Y."/>
            <person name="Shay R."/>
            <person name="Jin S."/>
            <person name="Zhang X."/>
            <person name="Lucey K."/>
            <person name="Ballor N.R."/>
            <person name="Ottesen E."/>
            <person name="Rosenthal R."/>
            <person name="Allen A."/>
            <person name="Leadbetter J.R."/>
            <person name="Paulsen I.T."/>
        </authorList>
    </citation>
    <scope>NUCLEOTIDE SEQUENCE [LARGE SCALE GENOMIC DNA]</scope>
    <source>
        <strain evidence="3">ATCC BAA-888 / DSM 13862 / ZAS-9</strain>
    </source>
</reference>
<evidence type="ECO:0000313" key="3">
    <source>
        <dbReference type="Proteomes" id="UP000009222"/>
    </source>
</evidence>
<name>F5YG55_LEAAZ</name>
<dbReference type="PANTHER" id="PTHR21064:SF5">
    <property type="entry name" value="SLR1880 PROTEIN"/>
    <property type="match status" value="1"/>
</dbReference>
<dbReference type="InterPro" id="IPR002575">
    <property type="entry name" value="Aminoglycoside_PTrfase"/>
</dbReference>
<organism evidence="2 3">
    <name type="scientific">Leadbettera azotonutricia (strain ATCC BAA-888 / DSM 13862 / ZAS-9)</name>
    <name type="common">Treponema azotonutricium</name>
    <dbReference type="NCBI Taxonomy" id="545695"/>
    <lineage>
        <taxon>Bacteria</taxon>
        <taxon>Pseudomonadati</taxon>
        <taxon>Spirochaetota</taxon>
        <taxon>Spirochaetia</taxon>
        <taxon>Spirochaetales</taxon>
        <taxon>Breznakiellaceae</taxon>
        <taxon>Leadbettera</taxon>
    </lineage>
</organism>
<dbReference type="InterPro" id="IPR011009">
    <property type="entry name" value="Kinase-like_dom_sf"/>
</dbReference>
<feature type="domain" description="Aminoglycoside phosphotransferase" evidence="1">
    <location>
        <begin position="29"/>
        <end position="273"/>
    </location>
</feature>
<sequence length="376" mass="43128">MAIPAERGKISLLEEIIPQFAIYGELENLKPFGKGHINDTFLSTWNQAGARVRYTHQRINDHVFAKPDEVMDNILRVANHIAKKLSDQEIPDRSRRALTVILSRDGKPWVKDADGGWWRSYCFIENAHARELAESPEEAKLLGQSAGLFQKQLADLGGPRLFEAIPNFHNMETRYTRFHEALDKDEHKRAKTSEKETAFLLENEKRGGVLIRSMREGRIPERICHNDTKMNNILLDDAGGGSLCVIDLDTVMPGSSLFDWGDLVRTVTTRAEEDERDLSKVIFDTAYFRALLEGYLSEARDFLIPEELKLLVEAGRNITQIMGLRFLTDYLEGDHYYHIARPDHNLDRCRNQLALIHSMDNQWDEAERIVKELTIA</sequence>
<dbReference type="EMBL" id="CP001841">
    <property type="protein sequence ID" value="AEF82634.1"/>
    <property type="molecule type" value="Genomic_DNA"/>
</dbReference>
<dbReference type="KEGG" id="taz:TREAZ_0024"/>
<dbReference type="RefSeq" id="WP_015711896.1">
    <property type="nucleotide sequence ID" value="NC_015577.1"/>
</dbReference>
<dbReference type="InterPro" id="IPR050249">
    <property type="entry name" value="Pseudomonas-type_ThrB"/>
</dbReference>
<evidence type="ECO:0000259" key="1">
    <source>
        <dbReference type="Pfam" id="PF01636"/>
    </source>
</evidence>
<dbReference type="HOGENOM" id="CLU_037718_0_0_12"/>
<dbReference type="SUPFAM" id="SSF56112">
    <property type="entry name" value="Protein kinase-like (PK-like)"/>
    <property type="match status" value="1"/>
</dbReference>
<protein>
    <submittedName>
        <fullName evidence="2">MdsC protein</fullName>
    </submittedName>
</protein>
<keyword evidence="3" id="KW-1185">Reference proteome</keyword>
<proteinExistence type="predicted"/>
<evidence type="ECO:0000313" key="2">
    <source>
        <dbReference type="EMBL" id="AEF82634.1"/>
    </source>
</evidence>
<dbReference type="PANTHER" id="PTHR21064">
    <property type="entry name" value="AMINOGLYCOSIDE PHOSPHOTRANSFERASE DOMAIN-CONTAINING PROTEIN-RELATED"/>
    <property type="match status" value="1"/>
</dbReference>
<dbReference type="Proteomes" id="UP000009222">
    <property type="component" value="Chromosome"/>
</dbReference>